<feature type="transmembrane region" description="Helical" evidence="4">
    <location>
        <begin position="20"/>
        <end position="40"/>
    </location>
</feature>
<dbReference type="InterPro" id="IPR011990">
    <property type="entry name" value="TPR-like_helical_dom_sf"/>
</dbReference>
<reference evidence="5 6" key="1">
    <citation type="submission" date="2020-08" db="EMBL/GenBank/DDBJ databases">
        <authorList>
            <person name="Liu C."/>
            <person name="Sun Q."/>
        </authorList>
    </citation>
    <scope>NUCLEOTIDE SEQUENCE [LARGE SCALE GENOMIC DNA]</scope>
    <source>
        <strain evidence="5 6">NSJ-61</strain>
    </source>
</reference>
<name>A0A7G9GPP3_9FIRM</name>
<organism evidence="5 6">
    <name type="scientific">[Eubacterium] hominis</name>
    <dbReference type="NCBI Taxonomy" id="2764325"/>
    <lineage>
        <taxon>Bacteria</taxon>
        <taxon>Bacillati</taxon>
        <taxon>Bacillota</taxon>
        <taxon>Erysipelotrichia</taxon>
        <taxon>Erysipelotrichales</taxon>
        <taxon>Erysipelotrichaceae</taxon>
        <taxon>Amedibacillus</taxon>
    </lineage>
</organism>
<dbReference type="SMART" id="SM00028">
    <property type="entry name" value="TPR"/>
    <property type="match status" value="2"/>
</dbReference>
<evidence type="ECO:0000313" key="5">
    <source>
        <dbReference type="EMBL" id="QNM12775.1"/>
    </source>
</evidence>
<gene>
    <name evidence="5" type="ORF">H9Q80_02150</name>
</gene>
<dbReference type="Pfam" id="PF13181">
    <property type="entry name" value="TPR_8"/>
    <property type="match status" value="2"/>
</dbReference>
<dbReference type="PANTHER" id="PTHR44858:SF1">
    <property type="entry name" value="UDP-N-ACETYLGLUCOSAMINE--PEPTIDE N-ACETYLGLUCOSAMINYLTRANSFERASE SPINDLY-RELATED"/>
    <property type="match status" value="1"/>
</dbReference>
<dbReference type="PROSITE" id="PS50005">
    <property type="entry name" value="TPR"/>
    <property type="match status" value="1"/>
</dbReference>
<dbReference type="KEGG" id="ehn:H9Q80_02150"/>
<dbReference type="InterPro" id="IPR019734">
    <property type="entry name" value="TPR_rpt"/>
</dbReference>
<evidence type="ECO:0000313" key="6">
    <source>
        <dbReference type="Proteomes" id="UP000515856"/>
    </source>
</evidence>
<evidence type="ECO:0008006" key="7">
    <source>
        <dbReference type="Google" id="ProtNLM"/>
    </source>
</evidence>
<evidence type="ECO:0000256" key="2">
    <source>
        <dbReference type="ARBA" id="ARBA00022803"/>
    </source>
</evidence>
<dbReference type="EMBL" id="CP060636">
    <property type="protein sequence ID" value="QNM12775.1"/>
    <property type="molecule type" value="Genomic_DNA"/>
</dbReference>
<keyword evidence="2 3" id="KW-0802">TPR repeat</keyword>
<dbReference type="Gene3D" id="1.25.40.10">
    <property type="entry name" value="Tetratricopeptide repeat domain"/>
    <property type="match status" value="1"/>
</dbReference>
<keyword evidence="4" id="KW-0812">Transmembrane</keyword>
<keyword evidence="6" id="KW-1185">Reference proteome</keyword>
<keyword evidence="4" id="KW-0472">Membrane</keyword>
<evidence type="ECO:0000256" key="1">
    <source>
        <dbReference type="ARBA" id="ARBA00022737"/>
    </source>
</evidence>
<accession>A0A7G9GPP3</accession>
<dbReference type="SUPFAM" id="SSF48452">
    <property type="entry name" value="TPR-like"/>
    <property type="match status" value="1"/>
</dbReference>
<dbReference type="RefSeq" id="WP_117536161.1">
    <property type="nucleotide sequence ID" value="NZ_CP060636.1"/>
</dbReference>
<dbReference type="Proteomes" id="UP000515856">
    <property type="component" value="Chromosome"/>
</dbReference>
<dbReference type="InterPro" id="IPR050498">
    <property type="entry name" value="Ycf3"/>
</dbReference>
<evidence type="ECO:0000256" key="4">
    <source>
        <dbReference type="SAM" id="Phobius"/>
    </source>
</evidence>
<sequence>MILHKKRKKLTWSNIKPHILKVWAVIGGISIILSILGYSVRDLFEKDWQGIAEEKNSEALELYNKGEFENSIKLYDYVIGLEKKNIRDLDVVYFNRGMAYYKISDYHHAIGDFTNAINIKPRSKYYLNRANAYEKNGDTDRALEDRLKSINE</sequence>
<dbReference type="AlphaFoldDB" id="A0A7G9GPP3"/>
<keyword evidence="4" id="KW-1133">Transmembrane helix</keyword>
<proteinExistence type="predicted"/>
<feature type="repeat" description="TPR" evidence="3">
    <location>
        <begin position="90"/>
        <end position="123"/>
    </location>
</feature>
<evidence type="ECO:0000256" key="3">
    <source>
        <dbReference type="PROSITE-ProRule" id="PRU00339"/>
    </source>
</evidence>
<keyword evidence="1" id="KW-0677">Repeat</keyword>
<dbReference type="PANTHER" id="PTHR44858">
    <property type="entry name" value="TETRATRICOPEPTIDE REPEAT PROTEIN 6"/>
    <property type="match status" value="1"/>
</dbReference>
<protein>
    <recommendedName>
        <fullName evidence="7">Tetratricopeptide repeat protein</fullName>
    </recommendedName>
</protein>